<feature type="transmembrane region" description="Helical" evidence="5">
    <location>
        <begin position="163"/>
        <end position="182"/>
    </location>
</feature>
<feature type="transmembrane region" description="Helical" evidence="5">
    <location>
        <begin position="81"/>
        <end position="101"/>
    </location>
</feature>
<evidence type="ECO:0000256" key="3">
    <source>
        <dbReference type="ARBA" id="ARBA00022989"/>
    </source>
</evidence>
<evidence type="ECO:0000256" key="1">
    <source>
        <dbReference type="ARBA" id="ARBA00004141"/>
    </source>
</evidence>
<keyword evidence="3 5" id="KW-1133">Transmembrane helix</keyword>
<dbReference type="PANTHER" id="PTHR37422:SF13">
    <property type="entry name" value="LIPOPOLYSACCHARIDE BIOSYNTHESIS PROTEIN PA4999-RELATED"/>
    <property type="match status" value="1"/>
</dbReference>
<dbReference type="Proteomes" id="UP000094487">
    <property type="component" value="Unassembled WGS sequence"/>
</dbReference>
<comment type="subcellular location">
    <subcellularLocation>
        <location evidence="1">Membrane</location>
        <topology evidence="1">Multi-pass membrane protein</topology>
    </subcellularLocation>
</comment>
<keyword evidence="4 5" id="KW-0472">Membrane</keyword>
<feature type="transmembrane region" description="Helical" evidence="5">
    <location>
        <begin position="248"/>
        <end position="273"/>
    </location>
</feature>
<feature type="transmembrane region" description="Helical" evidence="5">
    <location>
        <begin position="137"/>
        <end position="156"/>
    </location>
</feature>
<dbReference type="RefSeq" id="WP_069321730.1">
    <property type="nucleotide sequence ID" value="NZ_MDDS01000068.1"/>
</dbReference>
<dbReference type="PANTHER" id="PTHR37422">
    <property type="entry name" value="TEICHURONIC ACID BIOSYNTHESIS PROTEIN TUAE"/>
    <property type="match status" value="1"/>
</dbReference>
<keyword evidence="2 5" id="KW-0812">Transmembrane</keyword>
<feature type="transmembrane region" description="Helical" evidence="5">
    <location>
        <begin position="113"/>
        <end position="131"/>
    </location>
</feature>
<evidence type="ECO:0000256" key="2">
    <source>
        <dbReference type="ARBA" id="ARBA00022692"/>
    </source>
</evidence>
<feature type="transmembrane region" description="Helical" evidence="5">
    <location>
        <begin position="224"/>
        <end position="241"/>
    </location>
</feature>
<protein>
    <recommendedName>
        <fullName evidence="6">O-antigen ligase-related domain-containing protein</fullName>
    </recommendedName>
</protein>
<dbReference type="InterPro" id="IPR007016">
    <property type="entry name" value="O-antigen_ligase-rel_domated"/>
</dbReference>
<dbReference type="EMBL" id="MDDS01000068">
    <property type="protein sequence ID" value="ODP36464.1"/>
    <property type="molecule type" value="Genomic_DNA"/>
</dbReference>
<feature type="transmembrane region" description="Helical" evidence="5">
    <location>
        <begin position="293"/>
        <end position="310"/>
    </location>
</feature>
<accession>A0A1E3LRW8</accession>
<dbReference type="OrthoDB" id="264250at2"/>
<proteinExistence type="predicted"/>
<evidence type="ECO:0000256" key="5">
    <source>
        <dbReference type="SAM" id="Phobius"/>
    </source>
</evidence>
<evidence type="ECO:0000256" key="4">
    <source>
        <dbReference type="ARBA" id="ARBA00023136"/>
    </source>
</evidence>
<evidence type="ECO:0000259" key="6">
    <source>
        <dbReference type="Pfam" id="PF04932"/>
    </source>
</evidence>
<name>A0A1E3LRW8_9SPHN</name>
<dbReference type="AlphaFoldDB" id="A0A1E3LRW8"/>
<reference evidence="7 8" key="1">
    <citation type="submission" date="2016-08" db="EMBL/GenBank/DDBJ databases">
        <title>Draft genome of the agarase producing Sphingomonas sp. MCT13.</title>
        <authorList>
            <person name="D'Andrea M.M."/>
            <person name="Rossolini G.M."/>
            <person name="Thaller M.C."/>
        </authorList>
    </citation>
    <scope>NUCLEOTIDE SEQUENCE [LARGE SCALE GENOMIC DNA]</scope>
    <source>
        <strain evidence="7 8">MCT13</strain>
    </source>
</reference>
<organism evidence="7 8">
    <name type="scientific">Sphingomonas turrisvirgatae</name>
    <dbReference type="NCBI Taxonomy" id="1888892"/>
    <lineage>
        <taxon>Bacteria</taxon>
        <taxon>Pseudomonadati</taxon>
        <taxon>Pseudomonadota</taxon>
        <taxon>Alphaproteobacteria</taxon>
        <taxon>Sphingomonadales</taxon>
        <taxon>Sphingomonadaceae</taxon>
        <taxon>Sphingomonas</taxon>
    </lineage>
</organism>
<comment type="caution">
    <text evidence="7">The sequence shown here is derived from an EMBL/GenBank/DDBJ whole genome shotgun (WGS) entry which is preliminary data.</text>
</comment>
<feature type="domain" description="O-antigen ligase-related" evidence="6">
    <location>
        <begin position="258"/>
        <end position="386"/>
    </location>
</feature>
<gene>
    <name evidence="7" type="ORF">BFL28_05605</name>
</gene>
<sequence length="485" mass="52571">MSIGSSSRKAGGAAVALRNRRLVRNRADGAIGETPLAGTQIAADMSPLVVAPPASPLAKAALGLFIVTLFLPNIYSLGPINLSPTLILLAIAFIPLLAMCLLGKPYKIFLPDYLVLGFAFWAVGTRIVLLGASSLEAIGLVLLQTASGYLFGRVLVRDVASTRFAFGMAVGGVLVMTLPLVLESVTGAKLLLNAASVLGPTLTPTHMDPRWGLQRAQGAFEHPILLGVFCASIVSISGYMFRRDGNRVLRWVGPPAAVVSGVMSFSTGALLSMNIQFGLMLWGYLFRSVKNRWKILIWLVIAAYVTVDLLSNRTPFHVFVDYATFNSQSSYNRILIWEFGSAAVMGAPILGHGTDDWERPSYMSPSMDNFWLVIAYRYGLVGLALLAAAALVIIIRMSRRSGPSEVVDMMRRGAIFSLVGTIVAIVSVHLWNNVYVWFMFVLGAVSWMARPESATSELVPDHAPASEPRARSARELRMALSRRRA</sequence>
<dbReference type="GO" id="GO:0016020">
    <property type="term" value="C:membrane"/>
    <property type="evidence" value="ECO:0007669"/>
    <property type="project" value="UniProtKB-SubCell"/>
</dbReference>
<feature type="transmembrane region" description="Helical" evidence="5">
    <location>
        <begin position="57"/>
        <end position="75"/>
    </location>
</feature>
<dbReference type="Pfam" id="PF04932">
    <property type="entry name" value="Wzy_C"/>
    <property type="match status" value="1"/>
</dbReference>
<dbReference type="STRING" id="1888892.BFL28_05605"/>
<feature type="transmembrane region" description="Helical" evidence="5">
    <location>
        <begin position="370"/>
        <end position="395"/>
    </location>
</feature>
<evidence type="ECO:0000313" key="8">
    <source>
        <dbReference type="Proteomes" id="UP000094487"/>
    </source>
</evidence>
<feature type="transmembrane region" description="Helical" evidence="5">
    <location>
        <begin position="331"/>
        <end position="350"/>
    </location>
</feature>
<dbReference type="InterPro" id="IPR051533">
    <property type="entry name" value="WaaL-like"/>
</dbReference>
<keyword evidence="8" id="KW-1185">Reference proteome</keyword>
<evidence type="ECO:0000313" key="7">
    <source>
        <dbReference type="EMBL" id="ODP36464.1"/>
    </source>
</evidence>
<feature type="transmembrane region" description="Helical" evidence="5">
    <location>
        <begin position="415"/>
        <end position="438"/>
    </location>
</feature>